<name>A0A326RTV9_9BACT</name>
<evidence type="ECO:0000259" key="2">
    <source>
        <dbReference type="PROSITE" id="PS50110"/>
    </source>
</evidence>
<dbReference type="InterPro" id="IPR011006">
    <property type="entry name" value="CheY-like_superfamily"/>
</dbReference>
<reference evidence="3 4" key="1">
    <citation type="submission" date="2018-06" db="EMBL/GenBank/DDBJ databases">
        <title>Genomic Encyclopedia of Archaeal and Bacterial Type Strains, Phase II (KMG-II): from individual species to whole genera.</title>
        <authorList>
            <person name="Goeker M."/>
        </authorList>
    </citation>
    <scope>NUCLEOTIDE SEQUENCE [LARGE SCALE GENOMIC DNA]</scope>
    <source>
        <strain evidence="3 4">T4</strain>
    </source>
</reference>
<dbReference type="RefSeq" id="WP_111394317.1">
    <property type="nucleotide sequence ID" value="NZ_QKTX01000015.1"/>
</dbReference>
<dbReference type="GO" id="GO:0000160">
    <property type="term" value="P:phosphorelay signal transduction system"/>
    <property type="evidence" value="ECO:0007669"/>
    <property type="project" value="InterPro"/>
</dbReference>
<dbReference type="EMBL" id="QKTX01000015">
    <property type="protein sequence ID" value="PZV79048.1"/>
    <property type="molecule type" value="Genomic_DNA"/>
</dbReference>
<dbReference type="Gene3D" id="3.40.50.2300">
    <property type="match status" value="1"/>
</dbReference>
<dbReference type="InterPro" id="IPR001789">
    <property type="entry name" value="Sig_transdc_resp-reg_receiver"/>
</dbReference>
<feature type="modified residue" description="4-aspartylphosphate" evidence="1">
    <location>
        <position position="59"/>
    </location>
</feature>
<dbReference type="Proteomes" id="UP000248917">
    <property type="component" value="Unassembled WGS sequence"/>
</dbReference>
<gene>
    <name evidence="3" type="ORF">CLV31_1158</name>
</gene>
<dbReference type="Pfam" id="PF00072">
    <property type="entry name" value="Response_reg"/>
    <property type="match status" value="1"/>
</dbReference>
<keyword evidence="1" id="KW-0597">Phosphoprotein</keyword>
<feature type="domain" description="Response regulatory" evidence="2">
    <location>
        <begin position="8"/>
        <end position="123"/>
    </location>
</feature>
<dbReference type="SMART" id="SM00448">
    <property type="entry name" value="REC"/>
    <property type="match status" value="1"/>
</dbReference>
<organism evidence="3 4">
    <name type="scientific">Algoriphagus aquaeductus</name>
    <dbReference type="NCBI Taxonomy" id="475299"/>
    <lineage>
        <taxon>Bacteria</taxon>
        <taxon>Pseudomonadati</taxon>
        <taxon>Bacteroidota</taxon>
        <taxon>Cytophagia</taxon>
        <taxon>Cytophagales</taxon>
        <taxon>Cyclobacteriaceae</taxon>
        <taxon>Algoriphagus</taxon>
    </lineage>
</organism>
<dbReference type="SUPFAM" id="SSF52172">
    <property type="entry name" value="CheY-like"/>
    <property type="match status" value="1"/>
</dbReference>
<dbReference type="PANTHER" id="PTHR43228">
    <property type="entry name" value="TWO-COMPONENT RESPONSE REGULATOR"/>
    <property type="match status" value="1"/>
</dbReference>
<comment type="caution">
    <text evidence="3">The sequence shown here is derived from an EMBL/GenBank/DDBJ whole genome shotgun (WGS) entry which is preliminary data.</text>
</comment>
<dbReference type="InterPro" id="IPR052048">
    <property type="entry name" value="ST_Response_Regulator"/>
</dbReference>
<evidence type="ECO:0000313" key="3">
    <source>
        <dbReference type="EMBL" id="PZV79048.1"/>
    </source>
</evidence>
<evidence type="ECO:0000256" key="1">
    <source>
        <dbReference type="PROSITE-ProRule" id="PRU00169"/>
    </source>
</evidence>
<dbReference type="PANTHER" id="PTHR43228:SF1">
    <property type="entry name" value="TWO-COMPONENT RESPONSE REGULATOR ARR22"/>
    <property type="match status" value="1"/>
</dbReference>
<dbReference type="AlphaFoldDB" id="A0A326RTV9"/>
<protein>
    <submittedName>
        <fullName evidence="3">Response regulator receiver domain-containing protein</fullName>
    </submittedName>
</protein>
<proteinExistence type="predicted"/>
<evidence type="ECO:0000313" key="4">
    <source>
        <dbReference type="Proteomes" id="UP000248917"/>
    </source>
</evidence>
<keyword evidence="4" id="KW-1185">Reference proteome</keyword>
<dbReference type="OrthoDB" id="1524091at2"/>
<dbReference type="PROSITE" id="PS50110">
    <property type="entry name" value="RESPONSE_REGULATORY"/>
    <property type="match status" value="1"/>
</dbReference>
<accession>A0A326RTV9</accession>
<sequence>MNHFSQRQLVVLDDDKIQHILIRKKIQLITSEVQLHFFESAEKVLTFLRNHSVDIVITDLNLDTMDGWDFVEELDRLGFKGKLFVLTGSIMASDRLRAQNDSRISGFFEKPISDTNLIQILAP</sequence>